<accession>A0ABQ3YKF3</accession>
<organism evidence="2 3">
    <name type="scientific">Paractinoplanes deccanensis</name>
    <dbReference type="NCBI Taxonomy" id="113561"/>
    <lineage>
        <taxon>Bacteria</taxon>
        <taxon>Bacillati</taxon>
        <taxon>Actinomycetota</taxon>
        <taxon>Actinomycetes</taxon>
        <taxon>Micromonosporales</taxon>
        <taxon>Micromonosporaceae</taxon>
        <taxon>Paractinoplanes</taxon>
    </lineage>
</organism>
<keyword evidence="3" id="KW-1185">Reference proteome</keyword>
<evidence type="ECO:0000313" key="2">
    <source>
        <dbReference type="EMBL" id="GID80462.1"/>
    </source>
</evidence>
<keyword evidence="1" id="KW-0472">Membrane</keyword>
<keyword evidence="1" id="KW-0812">Transmembrane</keyword>
<feature type="transmembrane region" description="Helical" evidence="1">
    <location>
        <begin position="44"/>
        <end position="69"/>
    </location>
</feature>
<dbReference type="RefSeq" id="WP_203777678.1">
    <property type="nucleotide sequence ID" value="NZ_BAAABO010000039.1"/>
</dbReference>
<dbReference type="EMBL" id="BOMI01000192">
    <property type="protein sequence ID" value="GID80462.1"/>
    <property type="molecule type" value="Genomic_DNA"/>
</dbReference>
<reference evidence="2 3" key="1">
    <citation type="submission" date="2021-01" db="EMBL/GenBank/DDBJ databases">
        <title>Whole genome shotgun sequence of Actinoplanes deccanensis NBRC 13994.</title>
        <authorList>
            <person name="Komaki H."/>
            <person name="Tamura T."/>
        </authorList>
    </citation>
    <scope>NUCLEOTIDE SEQUENCE [LARGE SCALE GENOMIC DNA]</scope>
    <source>
        <strain evidence="2 3">NBRC 13994</strain>
    </source>
</reference>
<evidence type="ECO:0008006" key="4">
    <source>
        <dbReference type="Google" id="ProtNLM"/>
    </source>
</evidence>
<comment type="caution">
    <text evidence="2">The sequence shown here is derived from an EMBL/GenBank/DDBJ whole genome shotgun (WGS) entry which is preliminary data.</text>
</comment>
<keyword evidence="1" id="KW-1133">Transmembrane helix</keyword>
<dbReference type="Proteomes" id="UP000609879">
    <property type="component" value="Unassembled WGS sequence"/>
</dbReference>
<feature type="transmembrane region" description="Helical" evidence="1">
    <location>
        <begin position="20"/>
        <end position="37"/>
    </location>
</feature>
<sequence>MPRWEVPYESPDRTLSRHVLATIFTLACPLPLCALAVNGTTAPAAWVVVPLMIAAFITVTWRIVLVGVWTGPGGVKVVTILRTRRVPWPDLDRVWLAPATGYDALALWISTHHGTDIETPIWRAGSPAGHRNRRILPQDRLSALMEHLRAGARRSSP</sequence>
<gene>
    <name evidence="2" type="ORF">Ade02nite_91030</name>
</gene>
<dbReference type="PROSITE" id="PS51257">
    <property type="entry name" value="PROKAR_LIPOPROTEIN"/>
    <property type="match status" value="1"/>
</dbReference>
<protein>
    <recommendedName>
        <fullName evidence="4">PH domain-containing protein</fullName>
    </recommendedName>
</protein>
<proteinExistence type="predicted"/>
<evidence type="ECO:0000256" key="1">
    <source>
        <dbReference type="SAM" id="Phobius"/>
    </source>
</evidence>
<name>A0ABQ3YKF3_9ACTN</name>
<evidence type="ECO:0000313" key="3">
    <source>
        <dbReference type="Proteomes" id="UP000609879"/>
    </source>
</evidence>